<keyword evidence="11" id="KW-1185">Reference proteome</keyword>
<feature type="active site" description="Proton donor/acceptor" evidence="6">
    <location>
        <position position="152"/>
    </location>
</feature>
<dbReference type="HAMAP" id="MF_00020">
    <property type="entry name" value="Acetate_kinase"/>
    <property type="match status" value="1"/>
</dbReference>
<name>A0A8G2CAG3_9BACT</name>
<keyword evidence="6" id="KW-0963">Cytoplasm</keyword>
<dbReference type="Gene3D" id="3.30.420.40">
    <property type="match status" value="2"/>
</dbReference>
<feature type="site" description="Transition state stabilizer" evidence="6">
    <location>
        <position position="184"/>
    </location>
</feature>
<keyword evidence="2 6" id="KW-0808">Transferase</keyword>
<dbReference type="UniPathway" id="UPA00340">
    <property type="reaction ID" value="UER00458"/>
</dbReference>
<dbReference type="SUPFAM" id="SSF53067">
    <property type="entry name" value="Actin-like ATPase domain"/>
    <property type="match status" value="2"/>
</dbReference>
<dbReference type="CDD" id="cd24010">
    <property type="entry name" value="ASKHA_NBD_AcK_PK"/>
    <property type="match status" value="1"/>
</dbReference>
<dbReference type="PIRSF" id="PIRSF000722">
    <property type="entry name" value="Acetate_prop_kin"/>
    <property type="match status" value="1"/>
</dbReference>
<evidence type="ECO:0000256" key="5">
    <source>
        <dbReference type="ARBA" id="ARBA00022840"/>
    </source>
</evidence>
<dbReference type="InterPro" id="IPR000890">
    <property type="entry name" value="Aliphatic_acid_kin_short-chain"/>
</dbReference>
<evidence type="ECO:0000256" key="7">
    <source>
        <dbReference type="RuleBase" id="RU003835"/>
    </source>
</evidence>
<keyword evidence="3 6" id="KW-0547">Nucleotide-binding</keyword>
<gene>
    <name evidence="6" type="primary">ackA</name>
    <name evidence="8" type="ORF">AB2Z07_13940</name>
    <name evidence="9" type="ORF">SAMN05660830_02142</name>
</gene>
<feature type="binding site" evidence="6">
    <location>
        <position position="387"/>
    </location>
    <ligand>
        <name>Mg(2+)</name>
        <dbReference type="ChEBI" id="CHEBI:18420"/>
    </ligand>
</feature>
<dbReference type="Pfam" id="PF00871">
    <property type="entry name" value="Acetate_kinase"/>
    <property type="match status" value="1"/>
</dbReference>
<comment type="pathway">
    <text evidence="6">Metabolic intermediate biosynthesis; acetyl-CoA biosynthesis; acetyl-CoA from acetate: step 1/2.</text>
</comment>
<dbReference type="PANTHER" id="PTHR21060">
    <property type="entry name" value="ACETATE KINASE"/>
    <property type="match status" value="1"/>
</dbReference>
<dbReference type="PANTHER" id="PTHR21060:SF15">
    <property type="entry name" value="ACETATE KINASE-RELATED"/>
    <property type="match status" value="1"/>
</dbReference>
<reference evidence="9 10" key="1">
    <citation type="submission" date="2016-11" db="EMBL/GenBank/DDBJ databases">
        <authorList>
            <person name="Varghese N."/>
            <person name="Submissions S."/>
        </authorList>
    </citation>
    <scope>NUCLEOTIDE SEQUENCE [LARGE SCALE GENOMIC DNA]</scope>
    <source>
        <strain evidence="9 10">DSM 17919</strain>
    </source>
</reference>
<dbReference type="GO" id="GO:0000287">
    <property type="term" value="F:magnesium ion binding"/>
    <property type="evidence" value="ECO:0007669"/>
    <property type="project" value="UniProtKB-UniRule"/>
</dbReference>
<evidence type="ECO:0000313" key="11">
    <source>
        <dbReference type="Proteomes" id="UP001568358"/>
    </source>
</evidence>
<dbReference type="GO" id="GO:0008776">
    <property type="term" value="F:acetate kinase activity"/>
    <property type="evidence" value="ECO:0007669"/>
    <property type="project" value="UniProtKB-UniRule"/>
</dbReference>
<dbReference type="GO" id="GO:0005524">
    <property type="term" value="F:ATP binding"/>
    <property type="evidence" value="ECO:0007669"/>
    <property type="project" value="UniProtKB-KW"/>
</dbReference>
<evidence type="ECO:0000313" key="8">
    <source>
        <dbReference type="EMBL" id="MEZ6854611.1"/>
    </source>
</evidence>
<dbReference type="GO" id="GO:0005737">
    <property type="term" value="C:cytoplasm"/>
    <property type="evidence" value="ECO:0007669"/>
    <property type="project" value="UniProtKB-SubCell"/>
</dbReference>
<comment type="cofactor">
    <cofactor evidence="6">
        <name>Mg(2+)</name>
        <dbReference type="ChEBI" id="CHEBI:18420"/>
    </cofactor>
    <cofactor evidence="6">
        <name>Mn(2+)</name>
        <dbReference type="ChEBI" id="CHEBI:29035"/>
    </cofactor>
    <text evidence="6">Mg(2+). Can also accept Mn(2+).</text>
</comment>
<comment type="catalytic activity">
    <reaction evidence="6">
        <text>acetate + ATP = acetyl phosphate + ADP</text>
        <dbReference type="Rhea" id="RHEA:11352"/>
        <dbReference type="ChEBI" id="CHEBI:22191"/>
        <dbReference type="ChEBI" id="CHEBI:30089"/>
        <dbReference type="ChEBI" id="CHEBI:30616"/>
        <dbReference type="ChEBI" id="CHEBI:456216"/>
        <dbReference type="EC" id="2.7.2.1"/>
    </reaction>
</comment>
<sequence>MNVLVINSGSSSLKFQLINMENETALCSGLVERIGQDMGKLVNKLAPDTDDERKVVIDEPFADHETAMKRVVDLLTDENDGVIKDRSEIYAIGHRVLLGGEEIKESVKVTDEVKEIIRKYIPLGPLHNPANLAGIEVCEHLFPGTPNVGVFDTEFHQTMPEKAFLYPLPYELYEDLRIRRYGFHGTSHRFVAKRAAKFLGKAPEDVNLVICHLGNGCSMSAVKAGKCVDTTMGITPLEGLMMGTRCGDIDPALVPFIMERKGLTGEEVDTLMNKQSGLFGICGMSDMRDIHAAVDNGDTKAETALDMFVYRIRKYVGSYFAALGNVDAIVFTAGIGENDDIVREMVCADMDLFGLKIDTEENATRRGTERSLNGGGKTEILVIPTNEELEIAQATVKVLG</sequence>
<feature type="binding site" evidence="6">
    <location>
        <begin position="212"/>
        <end position="216"/>
    </location>
    <ligand>
        <name>ATP</name>
        <dbReference type="ChEBI" id="CHEBI:30616"/>
    </ligand>
</feature>
<feature type="binding site" evidence="6">
    <location>
        <begin position="334"/>
        <end position="338"/>
    </location>
    <ligand>
        <name>ATP</name>
        <dbReference type="ChEBI" id="CHEBI:30616"/>
    </ligand>
</feature>
<comment type="subcellular location">
    <subcellularLocation>
        <location evidence="6">Cytoplasm</location>
    </subcellularLocation>
</comment>
<accession>A0A8G2CAG3</accession>
<dbReference type="GO" id="GO:0006085">
    <property type="term" value="P:acetyl-CoA biosynthetic process"/>
    <property type="evidence" value="ECO:0007669"/>
    <property type="project" value="UniProtKB-UniRule"/>
</dbReference>
<dbReference type="InterPro" id="IPR023865">
    <property type="entry name" value="Aliphatic_acid_kinase_CS"/>
</dbReference>
<dbReference type="Proteomes" id="UP000184001">
    <property type="component" value="Unassembled WGS sequence"/>
</dbReference>
<dbReference type="GO" id="GO:0006083">
    <property type="term" value="P:acetate metabolic process"/>
    <property type="evidence" value="ECO:0007669"/>
    <property type="project" value="TreeGrafter"/>
</dbReference>
<evidence type="ECO:0000256" key="1">
    <source>
        <dbReference type="ARBA" id="ARBA00008748"/>
    </source>
</evidence>
<feature type="site" description="Transition state stabilizer" evidence="6">
    <location>
        <position position="245"/>
    </location>
</feature>
<dbReference type="PROSITE" id="PS01076">
    <property type="entry name" value="ACETATE_KINASE_2"/>
    <property type="match status" value="1"/>
</dbReference>
<feature type="binding site" evidence="6">
    <location>
        <begin position="286"/>
        <end position="288"/>
    </location>
    <ligand>
        <name>ATP</name>
        <dbReference type="ChEBI" id="CHEBI:30616"/>
    </ligand>
</feature>
<feature type="binding site" evidence="6">
    <location>
        <position position="7"/>
    </location>
    <ligand>
        <name>Mg(2+)</name>
        <dbReference type="ChEBI" id="CHEBI:18420"/>
    </ligand>
</feature>
<keyword evidence="5 6" id="KW-0067">ATP-binding</keyword>
<dbReference type="Proteomes" id="UP001568358">
    <property type="component" value="Unassembled WGS sequence"/>
</dbReference>
<evidence type="ECO:0000313" key="9">
    <source>
        <dbReference type="EMBL" id="SHJ30459.1"/>
    </source>
</evidence>
<evidence type="ECO:0000256" key="3">
    <source>
        <dbReference type="ARBA" id="ARBA00022741"/>
    </source>
</evidence>
<evidence type="ECO:0000256" key="6">
    <source>
        <dbReference type="HAMAP-Rule" id="MF_00020"/>
    </source>
</evidence>
<reference evidence="8 11" key="2">
    <citation type="submission" date="2024-07" db="EMBL/GenBank/DDBJ databases">
        <title>Active virus-host system and metabolic interactions in a Lokiarchaeon culture.</title>
        <authorList>
            <person name="Ponce Toledo R.I."/>
            <person name="Rodrigues Oliveira T."/>
            <person name="Schleper C."/>
        </authorList>
    </citation>
    <scope>NUCLEOTIDE SEQUENCE [LARGE SCALE GENOMIC DNA]</scope>
    <source>
        <strain evidence="8 11">B35</strain>
    </source>
</reference>
<dbReference type="EMBL" id="JBFSOO010000012">
    <property type="protein sequence ID" value="MEZ6854611.1"/>
    <property type="molecule type" value="Genomic_DNA"/>
</dbReference>
<feature type="binding site" evidence="6">
    <location>
        <position position="14"/>
    </location>
    <ligand>
        <name>ATP</name>
        <dbReference type="ChEBI" id="CHEBI:30616"/>
    </ligand>
</feature>
<evidence type="ECO:0000313" key="10">
    <source>
        <dbReference type="Proteomes" id="UP000184001"/>
    </source>
</evidence>
<keyword evidence="6" id="KW-0460">Magnesium</keyword>
<comment type="similarity">
    <text evidence="1 6 7">Belongs to the acetokinase family.</text>
</comment>
<evidence type="ECO:0000256" key="2">
    <source>
        <dbReference type="ARBA" id="ARBA00022679"/>
    </source>
</evidence>
<proteinExistence type="inferred from homology"/>
<organism evidence="9 10">
    <name type="scientific">Halodesulfovibrio aestuarii</name>
    <dbReference type="NCBI Taxonomy" id="126333"/>
    <lineage>
        <taxon>Bacteria</taxon>
        <taxon>Pseudomonadati</taxon>
        <taxon>Thermodesulfobacteriota</taxon>
        <taxon>Desulfovibrionia</taxon>
        <taxon>Desulfovibrionales</taxon>
        <taxon>Desulfovibrionaceae</taxon>
        <taxon>Halodesulfovibrio</taxon>
    </lineage>
</organism>
<dbReference type="InterPro" id="IPR004372">
    <property type="entry name" value="Ac/propionate_kinase"/>
</dbReference>
<dbReference type="EC" id="2.7.2.1" evidence="6"/>
<dbReference type="NCBIfam" id="TIGR00016">
    <property type="entry name" value="ackA"/>
    <property type="match status" value="1"/>
</dbReference>
<evidence type="ECO:0000256" key="4">
    <source>
        <dbReference type="ARBA" id="ARBA00022777"/>
    </source>
</evidence>
<keyword evidence="4 6" id="KW-0418">Kinase</keyword>
<comment type="function">
    <text evidence="6">Catalyzes the formation of acetyl phosphate from acetate and ATP. Can also catalyze the reverse reaction.</text>
</comment>
<comment type="subunit">
    <text evidence="6">Homodimer.</text>
</comment>
<feature type="binding site" evidence="6">
    <location>
        <position position="95"/>
    </location>
    <ligand>
        <name>substrate</name>
    </ligand>
</feature>
<dbReference type="InterPro" id="IPR043129">
    <property type="entry name" value="ATPase_NBD"/>
</dbReference>
<keyword evidence="6" id="KW-0479">Metal-binding</keyword>
<dbReference type="EMBL" id="FQZR01000004">
    <property type="protein sequence ID" value="SHJ30459.1"/>
    <property type="molecule type" value="Genomic_DNA"/>
</dbReference>
<dbReference type="AlphaFoldDB" id="A0A8G2CAG3"/>
<dbReference type="RefSeq" id="WP_020000206.1">
    <property type="nucleotide sequence ID" value="NZ_CP192219.1"/>
</dbReference>
<comment type="caution">
    <text evidence="9">The sequence shown here is derived from an EMBL/GenBank/DDBJ whole genome shotgun (WGS) entry which is preliminary data.</text>
</comment>
<protein>
    <recommendedName>
        <fullName evidence="6">Acetate kinase</fullName>
        <ecNumber evidence="6">2.7.2.1</ecNumber>
    </recommendedName>
    <alternativeName>
        <fullName evidence="6">Acetokinase</fullName>
    </alternativeName>
</protein>
<dbReference type="PROSITE" id="PS01075">
    <property type="entry name" value="ACETATE_KINASE_1"/>
    <property type="match status" value="1"/>
</dbReference>
<dbReference type="PRINTS" id="PR00471">
    <property type="entry name" value="ACETATEKNASE"/>
</dbReference>